<name>B8JFN5_ANAD2</name>
<reference evidence="2" key="1">
    <citation type="submission" date="2009-01" db="EMBL/GenBank/DDBJ databases">
        <title>Complete sequence of Anaeromyxobacter dehalogenans 2CP-1.</title>
        <authorList>
            <consortium name="US DOE Joint Genome Institute"/>
            <person name="Lucas S."/>
            <person name="Copeland A."/>
            <person name="Lapidus A."/>
            <person name="Glavina del Rio T."/>
            <person name="Dalin E."/>
            <person name="Tice H."/>
            <person name="Bruce D."/>
            <person name="Goodwin L."/>
            <person name="Pitluck S."/>
            <person name="Saunders E."/>
            <person name="Brettin T."/>
            <person name="Detter J.C."/>
            <person name="Han C."/>
            <person name="Larimer F."/>
            <person name="Land M."/>
            <person name="Hauser L."/>
            <person name="Kyrpides N."/>
            <person name="Ovchinnikova G."/>
            <person name="Beliaev A.S."/>
            <person name="Richardson P."/>
        </authorList>
    </citation>
    <scope>NUCLEOTIDE SEQUENCE</scope>
    <source>
        <strain evidence="2">2CP-1</strain>
    </source>
</reference>
<evidence type="ECO:0000313" key="3">
    <source>
        <dbReference type="Proteomes" id="UP000007089"/>
    </source>
</evidence>
<dbReference type="RefSeq" id="WP_012632465.1">
    <property type="nucleotide sequence ID" value="NC_011891.1"/>
</dbReference>
<dbReference type="EMBL" id="CP001359">
    <property type="protein sequence ID" value="ACL64473.1"/>
    <property type="molecule type" value="Genomic_DNA"/>
</dbReference>
<sequence length="288" mass="31940">MGIEDLAERILVALAEYEKHPGDTGRGRYGFNGAELSELINRDAKASPDEINDAIEYLDDNGLLERRDFLGTHPFSFGHVGLNSRGRHAYEKLKAPERPSVATATVERPYRPPQRPPTPFGFTEYHWAEVDALVAQGKIRVVMGYQWNSAHYDRKLLVSRIESQFRWALDLYNEKPKAGPKEMVFTELAAGYGEHLFTNIIRDILAADIAVFDTSDLNPNVMLELGAALALGVTVLPIRAAAGAKPPSDIVGLTWAEYSNSAERFADHPGHLLRLAALVARAAERHRG</sequence>
<keyword evidence="3" id="KW-1185">Reference proteome</keyword>
<accession>B8JFN5</accession>
<dbReference type="KEGG" id="acp:A2cp1_1128"/>
<evidence type="ECO:0000256" key="1">
    <source>
        <dbReference type="SAM" id="MobiDB-lite"/>
    </source>
</evidence>
<protein>
    <submittedName>
        <fullName evidence="2">Uncharacterized protein</fullName>
    </submittedName>
</protein>
<evidence type="ECO:0000313" key="2">
    <source>
        <dbReference type="EMBL" id="ACL64473.1"/>
    </source>
</evidence>
<dbReference type="HOGENOM" id="CLU_965221_0_0_7"/>
<proteinExistence type="predicted"/>
<organism evidence="2 3">
    <name type="scientific">Anaeromyxobacter dehalogenans (strain ATCC BAA-258 / DSM 21875 / 2CP-1)</name>
    <dbReference type="NCBI Taxonomy" id="455488"/>
    <lineage>
        <taxon>Bacteria</taxon>
        <taxon>Pseudomonadati</taxon>
        <taxon>Myxococcota</taxon>
        <taxon>Myxococcia</taxon>
        <taxon>Myxococcales</taxon>
        <taxon>Cystobacterineae</taxon>
        <taxon>Anaeromyxobacteraceae</taxon>
        <taxon>Anaeromyxobacter</taxon>
    </lineage>
</organism>
<dbReference type="AlphaFoldDB" id="B8JFN5"/>
<gene>
    <name evidence="2" type="ordered locus">A2cp1_1128</name>
</gene>
<dbReference type="Proteomes" id="UP000007089">
    <property type="component" value="Chromosome"/>
</dbReference>
<feature type="region of interest" description="Disordered" evidence="1">
    <location>
        <begin position="96"/>
        <end position="115"/>
    </location>
</feature>